<dbReference type="AlphaFoldDB" id="F5S475"/>
<feature type="domain" description="5'-Nucleotidase C-terminal" evidence="7">
    <location>
        <begin position="363"/>
        <end position="510"/>
    </location>
</feature>
<proteinExistence type="inferred from homology"/>
<evidence type="ECO:0000256" key="2">
    <source>
        <dbReference type="ARBA" id="ARBA00022723"/>
    </source>
</evidence>
<keyword evidence="3 5" id="KW-0732">Signal</keyword>
<evidence type="ECO:0000256" key="4">
    <source>
        <dbReference type="ARBA" id="ARBA00022741"/>
    </source>
</evidence>
<protein>
    <submittedName>
        <fullName evidence="8">UDP-sugar hydrolase and 5'-nucleotidase UshA</fullName>
        <ecNumber evidence="8">3.1.3.5</ecNumber>
        <ecNumber evidence="8">3.6.1.45</ecNumber>
    </submittedName>
</protein>
<evidence type="ECO:0000313" key="9">
    <source>
        <dbReference type="Proteomes" id="UP000004207"/>
    </source>
</evidence>
<dbReference type="PROSITE" id="PS00786">
    <property type="entry name" value="5_NUCLEOTIDASE_2"/>
    <property type="match status" value="1"/>
</dbReference>
<dbReference type="PANTHER" id="PTHR11575">
    <property type="entry name" value="5'-NUCLEOTIDASE-RELATED"/>
    <property type="match status" value="1"/>
</dbReference>
<dbReference type="NCBIfam" id="NF007109">
    <property type="entry name" value="PRK09558.1"/>
    <property type="match status" value="1"/>
</dbReference>
<dbReference type="SUPFAM" id="SSF55816">
    <property type="entry name" value="5'-nucleotidase (syn. UDP-sugar hydrolase), C-terminal domain"/>
    <property type="match status" value="1"/>
</dbReference>
<dbReference type="InterPro" id="IPR008334">
    <property type="entry name" value="5'-Nucleotdase_C"/>
</dbReference>
<accession>F5S475</accession>
<dbReference type="PANTHER" id="PTHR11575:SF46">
    <property type="entry name" value="PROTEIN USHA"/>
    <property type="match status" value="1"/>
</dbReference>
<dbReference type="InterPro" id="IPR004843">
    <property type="entry name" value="Calcineurin-like_PHP"/>
</dbReference>
<dbReference type="GO" id="GO:0046872">
    <property type="term" value="F:metal ion binding"/>
    <property type="evidence" value="ECO:0007669"/>
    <property type="project" value="UniProtKB-KW"/>
</dbReference>
<name>F5S475_KINKI</name>
<dbReference type="InterPro" id="IPR006146">
    <property type="entry name" value="5'-Nucleotdase_CS"/>
</dbReference>
<comment type="caution">
    <text evidence="8">The sequence shown here is derived from an EMBL/GenBank/DDBJ whole genome shotgun (WGS) entry which is preliminary data.</text>
</comment>
<dbReference type="EC" id="3.1.3.5" evidence="8"/>
<organism evidence="8 9">
    <name type="scientific">Kingella kingae ATCC 23330</name>
    <dbReference type="NCBI Taxonomy" id="887327"/>
    <lineage>
        <taxon>Bacteria</taxon>
        <taxon>Pseudomonadati</taxon>
        <taxon>Pseudomonadota</taxon>
        <taxon>Betaproteobacteria</taxon>
        <taxon>Neisseriales</taxon>
        <taxon>Neisseriaceae</taxon>
        <taxon>Kingella</taxon>
    </lineage>
</organism>
<dbReference type="EC" id="3.6.1.45" evidence="8"/>
<dbReference type="Pfam" id="PF00149">
    <property type="entry name" value="Metallophos"/>
    <property type="match status" value="1"/>
</dbReference>
<evidence type="ECO:0000313" key="8">
    <source>
        <dbReference type="EMBL" id="EGK12313.1"/>
    </source>
</evidence>
<dbReference type="EMBL" id="AFHS01000001">
    <property type="protein sequence ID" value="EGK12313.1"/>
    <property type="molecule type" value="Genomic_DNA"/>
</dbReference>
<keyword evidence="9" id="KW-1185">Reference proteome</keyword>
<dbReference type="SUPFAM" id="SSF56300">
    <property type="entry name" value="Metallo-dependent phosphatases"/>
    <property type="match status" value="1"/>
</dbReference>
<keyword evidence="5 8" id="KW-0378">Hydrolase</keyword>
<dbReference type="GO" id="GO:0009166">
    <property type="term" value="P:nucleotide catabolic process"/>
    <property type="evidence" value="ECO:0007669"/>
    <property type="project" value="InterPro"/>
</dbReference>
<dbReference type="GO" id="GO:0008253">
    <property type="term" value="F:5'-nucleotidase activity"/>
    <property type="evidence" value="ECO:0007669"/>
    <property type="project" value="UniProtKB-EC"/>
</dbReference>
<reference evidence="8 9" key="1">
    <citation type="submission" date="2011-04" db="EMBL/GenBank/DDBJ databases">
        <authorList>
            <person name="Muzny D."/>
            <person name="Qin X."/>
            <person name="Deng J."/>
            <person name="Jiang H."/>
            <person name="Liu Y."/>
            <person name="Qu J."/>
            <person name="Song X.-Z."/>
            <person name="Zhang L."/>
            <person name="Thornton R."/>
            <person name="Coyle M."/>
            <person name="Francisco L."/>
            <person name="Jackson L."/>
            <person name="Javaid M."/>
            <person name="Korchina V."/>
            <person name="Kovar C."/>
            <person name="Mata R."/>
            <person name="Mathew T."/>
            <person name="Ngo R."/>
            <person name="Nguyen L."/>
            <person name="Nguyen N."/>
            <person name="Okwuonu G."/>
            <person name="Ongeri F."/>
            <person name="Pham C."/>
            <person name="Simmons D."/>
            <person name="Wilczek-Boney K."/>
            <person name="Hale W."/>
            <person name="Jakkamsetti A."/>
            <person name="Pham P."/>
            <person name="Ruth R."/>
            <person name="San Lucas F."/>
            <person name="Warren J."/>
            <person name="Zhang J."/>
            <person name="Zhao Z."/>
            <person name="Zhou C."/>
            <person name="Zhu D."/>
            <person name="Lee S."/>
            <person name="Bess C."/>
            <person name="Blankenburg K."/>
            <person name="Forbes L."/>
            <person name="Fu Q."/>
            <person name="Gubbala S."/>
            <person name="Hirani K."/>
            <person name="Jayaseelan J.C."/>
            <person name="Lara F."/>
            <person name="Munidasa M."/>
            <person name="Palculict T."/>
            <person name="Patil S."/>
            <person name="Pu L.-L."/>
            <person name="Saada N."/>
            <person name="Tang L."/>
            <person name="Weissenberger G."/>
            <person name="Zhu Y."/>
            <person name="Hemphill L."/>
            <person name="Shang Y."/>
            <person name="Youmans B."/>
            <person name="Ayvaz T."/>
            <person name="Ross M."/>
            <person name="Santibanez J."/>
            <person name="Aqrawi P."/>
            <person name="Gross S."/>
            <person name="Joshi V."/>
            <person name="Fowler G."/>
            <person name="Nazareth L."/>
            <person name="Reid J."/>
            <person name="Worley K."/>
            <person name="Petrosino J."/>
            <person name="Highlander S."/>
            <person name="Gibbs R."/>
        </authorList>
    </citation>
    <scope>NUCLEOTIDE SEQUENCE [LARGE SCALE GENOMIC DNA]</scope>
    <source>
        <strain evidence="8 9">ATCC 23330</strain>
    </source>
</reference>
<evidence type="ECO:0000259" key="6">
    <source>
        <dbReference type="Pfam" id="PF00149"/>
    </source>
</evidence>
<dbReference type="GO" id="GO:0008768">
    <property type="term" value="F:UDP-sugar diphosphatase activity"/>
    <property type="evidence" value="ECO:0007669"/>
    <property type="project" value="UniProtKB-EC"/>
</dbReference>
<dbReference type="Pfam" id="PF02872">
    <property type="entry name" value="5_nucleotid_C"/>
    <property type="match status" value="1"/>
</dbReference>
<dbReference type="HOGENOM" id="CLU_005854_7_0_4"/>
<dbReference type="Gene3D" id="3.60.21.10">
    <property type="match status" value="1"/>
</dbReference>
<dbReference type="InterPro" id="IPR036907">
    <property type="entry name" value="5'-Nucleotdase_C_sf"/>
</dbReference>
<dbReference type="OrthoDB" id="9803927at2"/>
<feature type="domain" description="Calcineurin-like phosphoesterase" evidence="6">
    <location>
        <begin position="45"/>
        <end position="253"/>
    </location>
</feature>
<dbReference type="InterPro" id="IPR029052">
    <property type="entry name" value="Metallo-depent_PP-like"/>
</dbReference>
<dbReference type="GO" id="GO:0030288">
    <property type="term" value="C:outer membrane-bounded periplasmic space"/>
    <property type="evidence" value="ECO:0007669"/>
    <property type="project" value="TreeGrafter"/>
</dbReference>
<evidence type="ECO:0000256" key="5">
    <source>
        <dbReference type="RuleBase" id="RU362119"/>
    </source>
</evidence>
<keyword evidence="4 5" id="KW-0547">Nucleotide-binding</keyword>
<dbReference type="eggNOG" id="COG0737">
    <property type="taxonomic scope" value="Bacteria"/>
</dbReference>
<keyword evidence="2" id="KW-0479">Metal-binding</keyword>
<dbReference type="Proteomes" id="UP000004207">
    <property type="component" value="Unassembled WGS sequence"/>
</dbReference>
<evidence type="ECO:0000256" key="3">
    <source>
        <dbReference type="ARBA" id="ARBA00022729"/>
    </source>
</evidence>
<dbReference type="InterPro" id="IPR006179">
    <property type="entry name" value="5_nucleotidase/apyrase"/>
</dbReference>
<dbReference type="STRING" id="504.KKKWG1_1857"/>
<dbReference type="Gene3D" id="3.90.780.10">
    <property type="entry name" value="5'-Nucleotidase, C-terminal domain"/>
    <property type="match status" value="1"/>
</dbReference>
<evidence type="ECO:0000259" key="7">
    <source>
        <dbReference type="Pfam" id="PF02872"/>
    </source>
</evidence>
<sequence>MLLFYFFDERSGDIIMKTKTIVLLTSLLFASGAQAYEAGKTYRYTVIHSNDTHGRFWANEKGEYGFAAQKTTIDHIRQEVAAQGGTVLVLHAGDINTGVPESDLLNARPDIEGLNAIKYDAMALGNHEFDFPNQLLAKQEGWAKFPFLSANIINKRTGRHFVKPHVVINRGGLKFGVVGLTTEETSYLGNPDYTKNVRFLPVAESAQRSLAQLNRQKVDVRIALTHLGYEHDVALAKALPAGSFNAIIGGHSHTIACVDDKGELVSKYEPTQACHPNQQNGMAIMQAGEWGKYIGRADFEFKDGQSRLVSYQLIPINLKAKHTTADGKTEYRIVGAEYVPNAALLAKLKTYQDQGDKLLGVKVGTATEEFNGKRELVRSQQMPLGQLIGRAQMERVQADVGVINSGNLRDTLPAGDITYKHILKVQPFGNTVASVPLKGAKLRDYLQNIVHKKKGEGAYPQLIGMKVQTCGANNTLTSILVKGKPLDDNQTYTLSVASYLAVGGDGYPVLRGLPKYNESGFVDAEIMKDYITRHSPVNPADYTPDVWTHSETCSTK</sequence>
<dbReference type="GO" id="GO:0000166">
    <property type="term" value="F:nucleotide binding"/>
    <property type="evidence" value="ECO:0007669"/>
    <property type="project" value="UniProtKB-KW"/>
</dbReference>
<feature type="signal peptide" evidence="5">
    <location>
        <begin position="1"/>
        <end position="35"/>
    </location>
</feature>
<evidence type="ECO:0000256" key="1">
    <source>
        <dbReference type="ARBA" id="ARBA00006654"/>
    </source>
</evidence>
<dbReference type="PRINTS" id="PR01607">
    <property type="entry name" value="APYRASEFAMLY"/>
</dbReference>
<comment type="similarity">
    <text evidence="1 5">Belongs to the 5'-nucleotidase family.</text>
</comment>
<feature type="chain" id="PRO_5003326348" evidence="5">
    <location>
        <begin position="36"/>
        <end position="556"/>
    </location>
</feature>
<gene>
    <name evidence="8" type="primary">ushA</name>
    <name evidence="8" type="ORF">HMPREF0476_0008</name>
</gene>